<dbReference type="EMBL" id="JAHRHJ020003813">
    <property type="protein sequence ID" value="KAH9289764.1"/>
    <property type="molecule type" value="Genomic_DNA"/>
</dbReference>
<dbReference type="Gene3D" id="1.25.40.20">
    <property type="entry name" value="Ankyrin repeat-containing domain"/>
    <property type="match status" value="3"/>
</dbReference>
<dbReference type="SUPFAM" id="SSF48403">
    <property type="entry name" value="Ankyrin repeat"/>
    <property type="match status" value="2"/>
</dbReference>
<evidence type="ECO:0000256" key="2">
    <source>
        <dbReference type="ARBA" id="ARBA00023043"/>
    </source>
</evidence>
<evidence type="ECO:0000256" key="3">
    <source>
        <dbReference type="PROSITE-ProRule" id="PRU00023"/>
    </source>
</evidence>
<dbReference type="Pfam" id="PF07693">
    <property type="entry name" value="KAP_NTPase"/>
    <property type="match status" value="1"/>
</dbReference>
<keyword evidence="1" id="KW-0677">Repeat</keyword>
<protein>
    <recommendedName>
        <fullName evidence="5">KAP NTPase domain-containing protein</fullName>
    </recommendedName>
</protein>
<evidence type="ECO:0000313" key="7">
    <source>
        <dbReference type="Proteomes" id="UP000824469"/>
    </source>
</evidence>
<feature type="domain" description="KAP NTPase" evidence="5">
    <location>
        <begin position="905"/>
        <end position="1380"/>
    </location>
</feature>
<dbReference type="PROSITE" id="PS00157">
    <property type="entry name" value="RUBISCO_LARGE"/>
    <property type="match status" value="1"/>
</dbReference>
<dbReference type="Pfam" id="PF12796">
    <property type="entry name" value="Ank_2"/>
    <property type="match status" value="3"/>
</dbReference>
<dbReference type="GO" id="GO:0000287">
    <property type="term" value="F:magnesium ion binding"/>
    <property type="evidence" value="ECO:0007669"/>
    <property type="project" value="InterPro"/>
</dbReference>
<comment type="caution">
    <text evidence="6">The sequence shown here is derived from an EMBL/GenBank/DDBJ whole genome shotgun (WGS) entry which is preliminary data.</text>
</comment>
<organism evidence="6 7">
    <name type="scientific">Taxus chinensis</name>
    <name type="common">Chinese yew</name>
    <name type="synonym">Taxus wallichiana var. chinensis</name>
    <dbReference type="NCBI Taxonomy" id="29808"/>
    <lineage>
        <taxon>Eukaryota</taxon>
        <taxon>Viridiplantae</taxon>
        <taxon>Streptophyta</taxon>
        <taxon>Embryophyta</taxon>
        <taxon>Tracheophyta</taxon>
        <taxon>Spermatophyta</taxon>
        <taxon>Pinopsida</taxon>
        <taxon>Pinidae</taxon>
        <taxon>Conifers II</taxon>
        <taxon>Cupressales</taxon>
        <taxon>Taxaceae</taxon>
        <taxon>Taxus</taxon>
    </lineage>
</organism>
<feature type="transmembrane region" description="Helical" evidence="4">
    <location>
        <begin position="1134"/>
        <end position="1159"/>
    </location>
</feature>
<feature type="transmembrane region" description="Helical" evidence="4">
    <location>
        <begin position="1171"/>
        <end position="1188"/>
    </location>
</feature>
<dbReference type="Proteomes" id="UP000824469">
    <property type="component" value="Unassembled WGS sequence"/>
</dbReference>
<keyword evidence="4" id="KW-0812">Transmembrane</keyword>
<evidence type="ECO:0000256" key="1">
    <source>
        <dbReference type="ARBA" id="ARBA00022737"/>
    </source>
</evidence>
<keyword evidence="4" id="KW-0472">Membrane</keyword>
<sequence length="1524" mass="172429">MHFKVVERSYCTPRGWRLATYEEVKNGLKGNEVQGLLKEWDRVRLLDGWILGSGYDFEMGHDFRSCLGYMLLIETQSPENEDSPGGSYANVHLDDSEREVALFLCLEDWNYEVIYWLLNSWAKSDTETMDQKDIRKRLSDFAKLKEINATISSLARKLGDIEPASKKAAKKKYSGTNSVQEVLSEKIKFLKEEEQSLGQLLDDNELDMSFDMLVKLVNEKMLPKESAWFGEVAADVGWEGVADAFWNFLSDSFSVLVIEYCSIAGIVQICKLNKEMSMTPPDENFMFASSIIYYLSACVCPIIHGPLPSESDTDSCVMKIICYAAQEKKGDPEGFSHMLQRNALCRCYEKTGNYDLRNKLLVLAANSINIDNSPHREKKDDVILIKRLLEYGAQPGTALASLKNKTALHYAAKWKDEDELAIEVAQSLLEKCDEKQREDLVNAVDVKGRTALHKASSLGHKSICKLLLTNGARLDVQDENGQTPLHCAVDEMEEEIIDIFMENQNINGCVDVRDKQERSPLDIAISDMGKNNGIELVAKLLTKSKQGYVDIIKKLFENGAKLPAGDCDNEGKTALHLSAMCGDKNKARDMVDLILNKNSLEKKNLVAKCDRRGRSVLHETALRGHYELSKYFLEINSSLIKMKDADGRNPLFDAVKGKHDHVDLLKMLLKVYFKKGVVPNDNDLIDRTGLTPLHLAVSEGKGELVEVLLSRPQVKDKYLKKSDFLGQTALHKAATSGDSATVQILLDNGANPYEERDCDGRTALHYAVKAKTGADGIAFSKLFIDNCDSDDHKFLFLWASAAGIGTAEQNLKDPTLREFLSSQREIISRGRPTDNLLKIAACLGDTEMAKEMLTRGYEITDIQDTQWRANLHGQQKENVRRVSKQIERIAEQGNDLPTTSDNLGREDYAHGLAALLLNPYLKPPIVVGISGSWGMGKSSLMMQTEGVLLKTKAQLALLPPPVSTLPGVKSMKLSKAGQKRYEEIKRGIDFLKSDEESNTDHGHDDEDSLSKFLNTYDEKYRDIFKSLAVIDSRDMFERTTGGQQSDSKTIWDRVKIIWDMLTTKTQDSKADYPGEGSLPAILTVRYNAWRCRNETEAMASLAVEITKEMEGVMTKDQWLSTCWRNTWRKQKHKIWINIIFPCLFAVLLACSFALVVWIILDRYKLGKWAKLKYASLPVAVVITAWTLTKSVMGILKPVSSQLKNYISFANHEEKLGYQERVISDIKFLKEEIGQKPYLVFTAFVTLWRLVTEFKCWVESRFFNSKSLRKTTVFPNGIPAPDSNLRVVVFADDLDRCQESVILQVLSAINLVLAVCEINVVLGMDKALVERAIIRKYEYSKSKSSKSSKELADRYLQKIIQLPLDLPDPSDIQSKRFLEGQLGVFPTTTIDSDSESQNMHSGNPLTRIPSMPGDGAYQQVAIDVQLATTTEIENKKSISSIPIRELLFIRYSEGEQDAFRYFQKLATDCRKLPREWKRLLNYHRLVWYIFSMSNEANVLTGWQVQLITWIFVCWEWQDNMNILIE</sequence>
<gene>
    <name evidence="6" type="ORF">KI387_033881</name>
</gene>
<dbReference type="OMA" id="WFCKIIA"/>
<dbReference type="PROSITE" id="PS50297">
    <property type="entry name" value="ANK_REP_REGION"/>
    <property type="match status" value="3"/>
</dbReference>
<feature type="repeat" description="ANK" evidence="3">
    <location>
        <begin position="447"/>
        <end position="479"/>
    </location>
</feature>
<proteinExistence type="predicted"/>
<dbReference type="GO" id="GO:0016984">
    <property type="term" value="F:ribulose-bisphosphate carboxylase activity"/>
    <property type="evidence" value="ECO:0007669"/>
    <property type="project" value="InterPro"/>
</dbReference>
<evidence type="ECO:0000259" key="5">
    <source>
        <dbReference type="Pfam" id="PF07693"/>
    </source>
</evidence>
<dbReference type="PROSITE" id="PS50088">
    <property type="entry name" value="ANK_REPEAT"/>
    <property type="match status" value="3"/>
</dbReference>
<feature type="non-terminal residue" evidence="6">
    <location>
        <position position="1524"/>
    </location>
</feature>
<reference evidence="6 7" key="1">
    <citation type="journal article" date="2021" name="Nat. Plants">
        <title>The Taxus genome provides insights into paclitaxel biosynthesis.</title>
        <authorList>
            <person name="Xiong X."/>
            <person name="Gou J."/>
            <person name="Liao Q."/>
            <person name="Li Y."/>
            <person name="Zhou Q."/>
            <person name="Bi G."/>
            <person name="Li C."/>
            <person name="Du R."/>
            <person name="Wang X."/>
            <person name="Sun T."/>
            <person name="Guo L."/>
            <person name="Liang H."/>
            <person name="Lu P."/>
            <person name="Wu Y."/>
            <person name="Zhang Z."/>
            <person name="Ro D.K."/>
            <person name="Shang Y."/>
            <person name="Huang S."/>
            <person name="Yan J."/>
        </authorList>
    </citation>
    <scope>NUCLEOTIDE SEQUENCE [LARGE SCALE GENOMIC DNA]</scope>
    <source>
        <strain evidence="6">Ta-2019</strain>
    </source>
</reference>
<dbReference type="PANTHER" id="PTHR24198">
    <property type="entry name" value="ANKYRIN REPEAT AND PROTEIN KINASE DOMAIN-CONTAINING PROTEIN"/>
    <property type="match status" value="1"/>
</dbReference>
<name>A0AA38F2B2_TAXCH</name>
<dbReference type="InterPro" id="IPR011646">
    <property type="entry name" value="KAP_P-loop"/>
</dbReference>
<dbReference type="GO" id="GO:0015977">
    <property type="term" value="P:carbon fixation"/>
    <property type="evidence" value="ECO:0007669"/>
    <property type="project" value="InterPro"/>
</dbReference>
<keyword evidence="7" id="KW-1185">Reference proteome</keyword>
<dbReference type="InterPro" id="IPR002110">
    <property type="entry name" value="Ankyrin_rpt"/>
</dbReference>
<evidence type="ECO:0000313" key="6">
    <source>
        <dbReference type="EMBL" id="KAH9289764.1"/>
    </source>
</evidence>
<feature type="repeat" description="ANK" evidence="3">
    <location>
        <begin position="688"/>
        <end position="711"/>
    </location>
</feature>
<accession>A0AA38F2B2</accession>
<feature type="repeat" description="ANK" evidence="3">
    <location>
        <begin position="725"/>
        <end position="757"/>
    </location>
</feature>
<evidence type="ECO:0000256" key="4">
    <source>
        <dbReference type="SAM" id="Phobius"/>
    </source>
</evidence>
<dbReference type="SMART" id="SM00248">
    <property type="entry name" value="ANK"/>
    <property type="match status" value="11"/>
</dbReference>
<dbReference type="PANTHER" id="PTHR24198:SF165">
    <property type="entry name" value="ANKYRIN REPEAT-CONTAINING PROTEIN-RELATED"/>
    <property type="match status" value="1"/>
</dbReference>
<keyword evidence="4" id="KW-1133">Transmembrane helix</keyword>
<dbReference type="InterPro" id="IPR020878">
    <property type="entry name" value="RuBisCo_large_chain_AS"/>
</dbReference>
<dbReference type="InterPro" id="IPR036770">
    <property type="entry name" value="Ankyrin_rpt-contain_sf"/>
</dbReference>
<keyword evidence="2 3" id="KW-0040">ANK repeat</keyword>